<dbReference type="Pfam" id="PF23868">
    <property type="entry name" value="Mmc1_C"/>
    <property type="match status" value="1"/>
</dbReference>
<reference evidence="2 3" key="1">
    <citation type="submission" date="2006-10" db="EMBL/GenBank/DDBJ databases">
        <title>The Genome Sequence of Batrachochytrium dendrobatidis JEL423.</title>
        <authorList>
            <consortium name="The Broad Institute Genome Sequencing Platform"/>
            <person name="Birren B."/>
            <person name="Lander E."/>
            <person name="Galagan J."/>
            <person name="Cuomo C."/>
            <person name="Devon K."/>
            <person name="Jaffe D."/>
            <person name="Butler J."/>
            <person name="Alvarez P."/>
            <person name="Gnerre S."/>
            <person name="Grabherr M."/>
            <person name="Kleber M."/>
            <person name="Mauceli E."/>
            <person name="Brockman W."/>
            <person name="Young S."/>
            <person name="LaButti K."/>
            <person name="Sykes S."/>
            <person name="DeCaprio D."/>
            <person name="Crawford M."/>
            <person name="Koehrsen M."/>
            <person name="Engels R."/>
            <person name="Montgomery P."/>
            <person name="Pearson M."/>
            <person name="Howarth C."/>
            <person name="Larson L."/>
            <person name="White J."/>
            <person name="O'Leary S."/>
            <person name="Kodira C."/>
            <person name="Zeng Q."/>
            <person name="Yandava C."/>
            <person name="Alvarado L."/>
            <person name="Longcore J."/>
            <person name="James T."/>
        </authorList>
    </citation>
    <scope>NUCLEOTIDE SEQUENCE [LARGE SCALE GENOMIC DNA]</scope>
    <source>
        <strain evidence="2 3">JEL423</strain>
    </source>
</reference>
<proteinExistence type="predicted"/>
<sequence>MLRVQSACRLQRLFAYNRVHLSTRTSLIHGYSTFIASAAKAVPANATFDSYKPSKSCMYWMNASKAFSTNTPIDETSATKASSIPLSASTVLQDVAKIQAKLGESHSQWIQRVAAGSTLHEEPFRLTVIGDAGSGQNAVMAALLSQPTLDLFDKSKILKASYGVSTETPSISLPTTVNIRSQSSWLNETGVEVSLISGLEVTRLQSDAVQDTLLKSDAILLVTHSSRELTGVIDEMVVKNFLAKGKSNVFVVAITETDSSHLKSAAANLEAKLAADMLQSDLKSLPIHNLTMSDGKLVDFSDSTIKSTIFKLVKSIDKAKNNTSLFLAWSALQHLSNHHTVSMLHLQDAHEEIAAAAKHIVKHEQRLVREFRQSDLGVVQSSIISLTDAFKLYFSKMPFWKLFWRSDFISEDLFSRMREHSFIRAEFQMTYATGKANEALYQLNHNLVDRLQPMTLSTHVLAKHPITAALQENILQLLSIVKRYIPLSNDVAGIDSSSVEIDKFLLRNEVAAFDESSHCDLVQKQAQKIVQRQFSVQFLVAVSALLATHLGVPLAVCIPSWVLVSGLGFGWMNLKWLATQRRFLRDISESQKTLKSRLSTVYDNEFTRVIAAPLAVSVKMIEEAIHQRTLEATAARKYLDELLLQCKDSNNVQK</sequence>
<dbReference type="Proteomes" id="UP000077115">
    <property type="component" value="Unassembled WGS sequence"/>
</dbReference>
<dbReference type="AlphaFoldDB" id="A0A177W9W0"/>
<evidence type="ECO:0000313" key="2">
    <source>
        <dbReference type="EMBL" id="OAJ36494.1"/>
    </source>
</evidence>
<gene>
    <name evidence="2" type="ORF">BDEG_20659</name>
</gene>
<evidence type="ECO:0000313" key="3">
    <source>
        <dbReference type="Proteomes" id="UP000077115"/>
    </source>
</evidence>
<protein>
    <recommendedName>
        <fullName evidence="1">Mmc1 C-terminal domain-containing protein</fullName>
    </recommendedName>
</protein>
<feature type="domain" description="Mmc1 C-terminal" evidence="1">
    <location>
        <begin position="394"/>
        <end position="590"/>
    </location>
</feature>
<dbReference type="EMBL" id="DS022300">
    <property type="protein sequence ID" value="OAJ36494.1"/>
    <property type="molecule type" value="Genomic_DNA"/>
</dbReference>
<evidence type="ECO:0000259" key="1">
    <source>
        <dbReference type="Pfam" id="PF23868"/>
    </source>
</evidence>
<organism evidence="2 3">
    <name type="scientific">Batrachochytrium dendrobatidis (strain JEL423)</name>
    <dbReference type="NCBI Taxonomy" id="403673"/>
    <lineage>
        <taxon>Eukaryota</taxon>
        <taxon>Fungi</taxon>
        <taxon>Fungi incertae sedis</taxon>
        <taxon>Chytridiomycota</taxon>
        <taxon>Chytridiomycota incertae sedis</taxon>
        <taxon>Chytridiomycetes</taxon>
        <taxon>Rhizophydiales</taxon>
        <taxon>Rhizophydiales incertae sedis</taxon>
        <taxon>Batrachochytrium</taxon>
    </lineage>
</organism>
<dbReference type="VEuPathDB" id="FungiDB:BDEG_20659"/>
<dbReference type="InterPro" id="IPR056196">
    <property type="entry name" value="Mmc1_C"/>
</dbReference>
<accession>A0A177W9W0</accession>
<reference evidence="2 3" key="2">
    <citation type="submission" date="2016-05" db="EMBL/GenBank/DDBJ databases">
        <title>Lineage-specific infection strategies underlie the spectrum of fungal disease in amphibians.</title>
        <authorList>
            <person name="Cuomo C.A."/>
            <person name="Farrer R.A."/>
            <person name="James T."/>
            <person name="Longcore J."/>
            <person name="Birren B."/>
        </authorList>
    </citation>
    <scope>NUCLEOTIDE SEQUENCE [LARGE SCALE GENOMIC DNA]</scope>
    <source>
        <strain evidence="2 3">JEL423</strain>
    </source>
</reference>
<name>A0A177W9W0_BATDL</name>
<dbReference type="OrthoDB" id="5571276at2759"/>